<proteinExistence type="predicted"/>
<dbReference type="PANTHER" id="PTHR33735:SF10">
    <property type="entry name" value="EXPRESSED PROTEIN"/>
    <property type="match status" value="1"/>
</dbReference>
<sequence length="210" mass="23269">MSPGSSSASYGVRTFATALILRYRASSRARALTPDCQHMSGGIGSSMHRMLSISSGGATQRPESKMEYDESNLKVHSTGPVPPTANIFSWVKWILGSMLPLMFSFWKQKWDSMLKLEGKVEAVVKEAEEVAEVVEKVASTTEKLSARVAEKLDNGELKEVALKVEHISNVIAKDARMTEDFIHKVSDVKQDLTDLEAMVEPIIDKMDHKK</sequence>
<protein>
    <submittedName>
        <fullName evidence="2">Uncharacterized protein</fullName>
    </submittedName>
</protein>
<feature type="compositionally biased region" description="Basic and acidic residues" evidence="1">
    <location>
        <begin position="62"/>
        <end position="73"/>
    </location>
</feature>
<dbReference type="AlphaFoldDB" id="A0AAD8K7V4"/>
<evidence type="ECO:0000256" key="1">
    <source>
        <dbReference type="SAM" id="MobiDB-lite"/>
    </source>
</evidence>
<evidence type="ECO:0000313" key="2">
    <source>
        <dbReference type="EMBL" id="KAK1417598.1"/>
    </source>
</evidence>
<reference evidence="2" key="1">
    <citation type="journal article" date="2023" name="bioRxiv">
        <title>Improved chromosome-level genome assembly for marigold (Tagetes erecta).</title>
        <authorList>
            <person name="Jiang F."/>
            <person name="Yuan L."/>
            <person name="Wang S."/>
            <person name="Wang H."/>
            <person name="Xu D."/>
            <person name="Wang A."/>
            <person name="Fan W."/>
        </authorList>
    </citation>
    <scope>NUCLEOTIDE SEQUENCE</scope>
    <source>
        <strain evidence="2">WSJ</strain>
        <tissue evidence="2">Leaf</tissue>
    </source>
</reference>
<accession>A0AAD8K7V4</accession>
<organism evidence="2 3">
    <name type="scientific">Tagetes erecta</name>
    <name type="common">African marigold</name>
    <dbReference type="NCBI Taxonomy" id="13708"/>
    <lineage>
        <taxon>Eukaryota</taxon>
        <taxon>Viridiplantae</taxon>
        <taxon>Streptophyta</taxon>
        <taxon>Embryophyta</taxon>
        <taxon>Tracheophyta</taxon>
        <taxon>Spermatophyta</taxon>
        <taxon>Magnoliopsida</taxon>
        <taxon>eudicotyledons</taxon>
        <taxon>Gunneridae</taxon>
        <taxon>Pentapetalae</taxon>
        <taxon>asterids</taxon>
        <taxon>campanulids</taxon>
        <taxon>Asterales</taxon>
        <taxon>Asteraceae</taxon>
        <taxon>Asteroideae</taxon>
        <taxon>Heliantheae alliance</taxon>
        <taxon>Tageteae</taxon>
        <taxon>Tagetes</taxon>
    </lineage>
</organism>
<dbReference type="Proteomes" id="UP001229421">
    <property type="component" value="Unassembled WGS sequence"/>
</dbReference>
<comment type="caution">
    <text evidence="2">The sequence shown here is derived from an EMBL/GenBank/DDBJ whole genome shotgun (WGS) entry which is preliminary data.</text>
</comment>
<evidence type="ECO:0000313" key="3">
    <source>
        <dbReference type="Proteomes" id="UP001229421"/>
    </source>
</evidence>
<dbReference type="EMBL" id="JAUHHV010000007">
    <property type="protein sequence ID" value="KAK1417598.1"/>
    <property type="molecule type" value="Genomic_DNA"/>
</dbReference>
<name>A0AAD8K7V4_TARER</name>
<keyword evidence="3" id="KW-1185">Reference proteome</keyword>
<gene>
    <name evidence="2" type="ORF">QVD17_26728</name>
</gene>
<dbReference type="PANTHER" id="PTHR33735">
    <property type="entry name" value="EXPRESSED PROTEIN"/>
    <property type="match status" value="1"/>
</dbReference>
<feature type="region of interest" description="Disordered" evidence="1">
    <location>
        <begin position="53"/>
        <end position="76"/>
    </location>
</feature>